<protein>
    <submittedName>
        <fullName evidence="2">Uncharacterized protein</fullName>
    </submittedName>
</protein>
<evidence type="ECO:0000313" key="3">
    <source>
        <dbReference type="Proteomes" id="UP000250235"/>
    </source>
</evidence>
<feature type="region of interest" description="Disordered" evidence="1">
    <location>
        <begin position="83"/>
        <end position="135"/>
    </location>
</feature>
<evidence type="ECO:0000256" key="1">
    <source>
        <dbReference type="SAM" id="MobiDB-lite"/>
    </source>
</evidence>
<dbReference type="AlphaFoldDB" id="A0A2Z7B359"/>
<evidence type="ECO:0000313" key="2">
    <source>
        <dbReference type="EMBL" id="KZV28792.1"/>
    </source>
</evidence>
<keyword evidence="3" id="KW-1185">Reference proteome</keyword>
<gene>
    <name evidence="2" type="ORF">F511_28856</name>
</gene>
<feature type="region of interest" description="Disordered" evidence="1">
    <location>
        <begin position="1"/>
        <end position="31"/>
    </location>
</feature>
<proteinExistence type="predicted"/>
<name>A0A2Z7B359_9LAMI</name>
<organism evidence="2 3">
    <name type="scientific">Dorcoceras hygrometricum</name>
    <dbReference type="NCBI Taxonomy" id="472368"/>
    <lineage>
        <taxon>Eukaryota</taxon>
        <taxon>Viridiplantae</taxon>
        <taxon>Streptophyta</taxon>
        <taxon>Embryophyta</taxon>
        <taxon>Tracheophyta</taxon>
        <taxon>Spermatophyta</taxon>
        <taxon>Magnoliopsida</taxon>
        <taxon>eudicotyledons</taxon>
        <taxon>Gunneridae</taxon>
        <taxon>Pentapetalae</taxon>
        <taxon>asterids</taxon>
        <taxon>lamiids</taxon>
        <taxon>Lamiales</taxon>
        <taxon>Gesneriaceae</taxon>
        <taxon>Didymocarpoideae</taxon>
        <taxon>Trichosporeae</taxon>
        <taxon>Loxocarpinae</taxon>
        <taxon>Dorcoceras</taxon>
    </lineage>
</organism>
<sequence length="135" mass="15296">MNADAMYENTGQQPKATTKEGSQRTQCTAERKSVTEYVATGCYQKLTAGSHAQPATIQPIQLNRKLKQRLILRSQQQFEVLPQRHDTWPKTVTSRSSTSRSQIPKVVWNDRVSQEESNATSNVSNNGRQRREFTG</sequence>
<reference evidence="2 3" key="1">
    <citation type="journal article" date="2015" name="Proc. Natl. Acad. Sci. U.S.A.">
        <title>The resurrection genome of Boea hygrometrica: A blueprint for survival of dehydration.</title>
        <authorList>
            <person name="Xiao L."/>
            <person name="Yang G."/>
            <person name="Zhang L."/>
            <person name="Yang X."/>
            <person name="Zhao S."/>
            <person name="Ji Z."/>
            <person name="Zhou Q."/>
            <person name="Hu M."/>
            <person name="Wang Y."/>
            <person name="Chen M."/>
            <person name="Xu Y."/>
            <person name="Jin H."/>
            <person name="Xiao X."/>
            <person name="Hu G."/>
            <person name="Bao F."/>
            <person name="Hu Y."/>
            <person name="Wan P."/>
            <person name="Li L."/>
            <person name="Deng X."/>
            <person name="Kuang T."/>
            <person name="Xiang C."/>
            <person name="Zhu J.K."/>
            <person name="Oliver M.J."/>
            <person name="He Y."/>
        </authorList>
    </citation>
    <scope>NUCLEOTIDE SEQUENCE [LARGE SCALE GENOMIC DNA]</scope>
    <source>
        <strain evidence="3">cv. XS01</strain>
    </source>
</reference>
<dbReference type="EMBL" id="KV010002">
    <property type="protein sequence ID" value="KZV28792.1"/>
    <property type="molecule type" value="Genomic_DNA"/>
</dbReference>
<dbReference type="Proteomes" id="UP000250235">
    <property type="component" value="Unassembled WGS sequence"/>
</dbReference>
<feature type="compositionally biased region" description="Polar residues" evidence="1">
    <location>
        <begin position="115"/>
        <end position="127"/>
    </location>
</feature>
<accession>A0A2Z7B359</accession>